<dbReference type="AlphaFoldDB" id="A0A9N9RXZ3"/>
<evidence type="ECO:0000256" key="1">
    <source>
        <dbReference type="SAM" id="SignalP"/>
    </source>
</evidence>
<dbReference type="InterPro" id="IPR016186">
    <property type="entry name" value="C-type_lectin-like/link_sf"/>
</dbReference>
<gene>
    <name evidence="2" type="ORF">CHIRRI_LOCUS9944</name>
</gene>
<evidence type="ECO:0008006" key="4">
    <source>
        <dbReference type="Google" id="ProtNLM"/>
    </source>
</evidence>
<dbReference type="CDD" id="cd00037">
    <property type="entry name" value="CLECT"/>
    <property type="match status" value="1"/>
</dbReference>
<accession>A0A9N9RXZ3</accession>
<feature type="signal peptide" evidence="1">
    <location>
        <begin position="1"/>
        <end position="19"/>
    </location>
</feature>
<dbReference type="Proteomes" id="UP001153620">
    <property type="component" value="Chromosome 3"/>
</dbReference>
<sequence>MKNLIGLIIWISTLTLIASQDYYDDESDQLLDCNNPTNKCTCTCPDSGIKFNPELPVAIPPVPTTYLKPKVEVCSYVKDLFDGGTYLKSACFVHQNLDYKSATQKCAEYKMNLFVLNDEVVTSHILDATQEKYPTVNGAMWVNGMRQKFSAKWQTYNLDGSVYQKLDSTVKLYSNHELGNCLQVSRKYTDIYYPLPENCDIKRYFICEHFKRTQTPPKLDTTKCLYKRDLYFNNSYVKSMCVVNQELDYDQSRRKCAEYGMNLYSFDTRESYGAFFNSAEDFAKAYPSGRKWINGQRDANTNEWYTYHSNRLVQGKIYKGFEWAKENKNSGRFLGLSTLYGPYQGVGYDSGKFWFICEYKYSEILV</sequence>
<keyword evidence="1" id="KW-0732">Signal</keyword>
<proteinExistence type="predicted"/>
<name>A0A9N9RXZ3_9DIPT</name>
<dbReference type="InterPro" id="IPR016187">
    <property type="entry name" value="CTDL_fold"/>
</dbReference>
<evidence type="ECO:0000313" key="2">
    <source>
        <dbReference type="EMBL" id="CAG9807094.1"/>
    </source>
</evidence>
<dbReference type="EMBL" id="OU895879">
    <property type="protein sequence ID" value="CAG9807094.1"/>
    <property type="molecule type" value="Genomic_DNA"/>
</dbReference>
<reference evidence="2" key="2">
    <citation type="submission" date="2022-10" db="EMBL/GenBank/DDBJ databases">
        <authorList>
            <consortium name="ENA_rothamsted_submissions"/>
            <consortium name="culmorum"/>
            <person name="King R."/>
        </authorList>
    </citation>
    <scope>NUCLEOTIDE SEQUENCE</scope>
</reference>
<feature type="chain" id="PRO_5040169392" description="C-type lectin domain-containing protein" evidence="1">
    <location>
        <begin position="20"/>
        <end position="366"/>
    </location>
</feature>
<evidence type="ECO:0000313" key="3">
    <source>
        <dbReference type="Proteomes" id="UP001153620"/>
    </source>
</evidence>
<protein>
    <recommendedName>
        <fullName evidence="4">C-type lectin domain-containing protein</fullName>
    </recommendedName>
</protein>
<organism evidence="2 3">
    <name type="scientific">Chironomus riparius</name>
    <dbReference type="NCBI Taxonomy" id="315576"/>
    <lineage>
        <taxon>Eukaryota</taxon>
        <taxon>Metazoa</taxon>
        <taxon>Ecdysozoa</taxon>
        <taxon>Arthropoda</taxon>
        <taxon>Hexapoda</taxon>
        <taxon>Insecta</taxon>
        <taxon>Pterygota</taxon>
        <taxon>Neoptera</taxon>
        <taxon>Endopterygota</taxon>
        <taxon>Diptera</taxon>
        <taxon>Nematocera</taxon>
        <taxon>Chironomoidea</taxon>
        <taxon>Chironomidae</taxon>
        <taxon>Chironominae</taxon>
        <taxon>Chironomus</taxon>
    </lineage>
</organism>
<reference evidence="2" key="1">
    <citation type="submission" date="2022-01" db="EMBL/GenBank/DDBJ databases">
        <authorList>
            <person name="King R."/>
        </authorList>
    </citation>
    <scope>NUCLEOTIDE SEQUENCE</scope>
</reference>
<dbReference type="SUPFAM" id="SSF56436">
    <property type="entry name" value="C-type lectin-like"/>
    <property type="match status" value="2"/>
</dbReference>
<dbReference type="Gene3D" id="3.10.100.10">
    <property type="entry name" value="Mannose-Binding Protein A, subunit A"/>
    <property type="match status" value="2"/>
</dbReference>
<keyword evidence="3" id="KW-1185">Reference proteome</keyword>